<accession>A0A1M4VPD2</accession>
<dbReference type="Proteomes" id="UP000184327">
    <property type="component" value="Unassembled WGS sequence"/>
</dbReference>
<dbReference type="STRING" id="1122156.SAMN02745117_00690"/>
<name>A0A1M4VPD2_9BURK</name>
<dbReference type="RefSeq" id="WP_073354707.1">
    <property type="nucleotide sequence ID" value="NZ_FQUZ01000006.1"/>
</dbReference>
<proteinExistence type="predicted"/>
<evidence type="ECO:0000313" key="1">
    <source>
        <dbReference type="EMBL" id="SHE70697.1"/>
    </source>
</evidence>
<reference evidence="1 2" key="1">
    <citation type="submission" date="2016-11" db="EMBL/GenBank/DDBJ databases">
        <authorList>
            <person name="Jaros S."/>
            <person name="Januszkiewicz K."/>
            <person name="Wedrychowicz H."/>
        </authorList>
    </citation>
    <scope>NUCLEOTIDE SEQUENCE [LARGE SCALE GENOMIC DNA]</scope>
    <source>
        <strain evidence="1 2">DSM 16112</strain>
    </source>
</reference>
<protein>
    <submittedName>
        <fullName evidence="1">Uncharacterized protein</fullName>
    </submittedName>
</protein>
<dbReference type="EMBL" id="FQUZ01000006">
    <property type="protein sequence ID" value="SHE70697.1"/>
    <property type="molecule type" value="Genomic_DNA"/>
</dbReference>
<dbReference type="OrthoDB" id="9894264at2"/>
<dbReference type="AlphaFoldDB" id="A0A1M4VPD2"/>
<gene>
    <name evidence="1" type="ORF">SAMN02745117_00690</name>
</gene>
<organism evidence="1 2">
    <name type="scientific">Lampropedia hyalina DSM 16112</name>
    <dbReference type="NCBI Taxonomy" id="1122156"/>
    <lineage>
        <taxon>Bacteria</taxon>
        <taxon>Pseudomonadati</taxon>
        <taxon>Pseudomonadota</taxon>
        <taxon>Betaproteobacteria</taxon>
        <taxon>Burkholderiales</taxon>
        <taxon>Comamonadaceae</taxon>
        <taxon>Lampropedia</taxon>
    </lineage>
</organism>
<sequence>MAEWQITSTKDVRDRERYQIDRADERYSHPMRICSLHPCVPEYVAEEIMALLMKRMEDRLAARPGRRER</sequence>
<evidence type="ECO:0000313" key="2">
    <source>
        <dbReference type="Proteomes" id="UP000184327"/>
    </source>
</evidence>
<keyword evidence="2" id="KW-1185">Reference proteome</keyword>